<evidence type="ECO:0000256" key="1">
    <source>
        <dbReference type="SAM" id="MobiDB-lite"/>
    </source>
</evidence>
<dbReference type="EMBL" id="CAAALY010049173">
    <property type="protein sequence ID" value="VEL21027.1"/>
    <property type="molecule type" value="Genomic_DNA"/>
</dbReference>
<sequence>MFYLYLAPLFSPQQYVLACVEDITYHLVRVAGRPLDRLDSIKPVGASVPAPPLSTPLKASSLSLAADFEHSFSSGRQSRLGCWPLSASDSLLAAPISGISVSVGHNNVEYIPTVKISTSNNIAISNNLANPVHNSFDQSSLPTCDSTQSPLLKTRRTTNESTPDSFVRLVGLHLSLDAGIQPYVHLGQPMTTAHIAQHTNRVAPCSNGNLFKDIPSLDVTAAEKEGETSKNRLGVDGSSTKWSPGSEYESTGSSSKLHLIVYYHDAIGILDFIILKSVFDKSLRHNWNPGD</sequence>
<feature type="region of interest" description="Disordered" evidence="1">
    <location>
        <begin position="224"/>
        <end position="252"/>
    </location>
</feature>
<organism evidence="2 3">
    <name type="scientific">Protopolystoma xenopodis</name>
    <dbReference type="NCBI Taxonomy" id="117903"/>
    <lineage>
        <taxon>Eukaryota</taxon>
        <taxon>Metazoa</taxon>
        <taxon>Spiralia</taxon>
        <taxon>Lophotrochozoa</taxon>
        <taxon>Platyhelminthes</taxon>
        <taxon>Monogenea</taxon>
        <taxon>Polyopisthocotylea</taxon>
        <taxon>Polystomatidea</taxon>
        <taxon>Polystomatidae</taxon>
        <taxon>Protopolystoma</taxon>
    </lineage>
</organism>
<comment type="caution">
    <text evidence="2">The sequence shown here is derived from an EMBL/GenBank/DDBJ whole genome shotgun (WGS) entry which is preliminary data.</text>
</comment>
<keyword evidence="3" id="KW-1185">Reference proteome</keyword>
<gene>
    <name evidence="2" type="ORF">PXEA_LOCUS14467</name>
</gene>
<dbReference type="Proteomes" id="UP000784294">
    <property type="component" value="Unassembled WGS sequence"/>
</dbReference>
<feature type="compositionally biased region" description="Polar residues" evidence="1">
    <location>
        <begin position="237"/>
        <end position="252"/>
    </location>
</feature>
<reference evidence="2" key="1">
    <citation type="submission" date="2018-11" db="EMBL/GenBank/DDBJ databases">
        <authorList>
            <consortium name="Pathogen Informatics"/>
        </authorList>
    </citation>
    <scope>NUCLEOTIDE SEQUENCE</scope>
</reference>
<protein>
    <submittedName>
        <fullName evidence="2">Uncharacterized protein</fullName>
    </submittedName>
</protein>
<dbReference type="AlphaFoldDB" id="A0A3S5ANH0"/>
<evidence type="ECO:0000313" key="3">
    <source>
        <dbReference type="Proteomes" id="UP000784294"/>
    </source>
</evidence>
<accession>A0A3S5ANH0</accession>
<name>A0A3S5ANH0_9PLAT</name>
<evidence type="ECO:0000313" key="2">
    <source>
        <dbReference type="EMBL" id="VEL21027.1"/>
    </source>
</evidence>
<dbReference type="OrthoDB" id="10265743at2759"/>
<proteinExistence type="predicted"/>